<dbReference type="InterPro" id="IPR003856">
    <property type="entry name" value="LPS_length_determ_N"/>
</dbReference>
<evidence type="ECO:0000256" key="5">
    <source>
        <dbReference type="ARBA" id="ARBA00022692"/>
    </source>
</evidence>
<evidence type="ECO:0000256" key="13">
    <source>
        <dbReference type="SAM" id="Phobius"/>
    </source>
</evidence>
<dbReference type="GO" id="GO:0005524">
    <property type="term" value="F:ATP binding"/>
    <property type="evidence" value="ECO:0007669"/>
    <property type="project" value="UniProtKB-KW"/>
</dbReference>
<dbReference type="CDD" id="cd05387">
    <property type="entry name" value="BY-kinase"/>
    <property type="match status" value="1"/>
</dbReference>
<dbReference type="OrthoDB" id="9794577at2"/>
<dbReference type="GO" id="GO:0005886">
    <property type="term" value="C:plasma membrane"/>
    <property type="evidence" value="ECO:0007669"/>
    <property type="project" value="UniProtKB-SubCell"/>
</dbReference>
<dbReference type="FunFam" id="3.40.50.300:FF:000527">
    <property type="entry name" value="Tyrosine-protein kinase etk"/>
    <property type="match status" value="1"/>
</dbReference>
<dbReference type="PANTHER" id="PTHR32309">
    <property type="entry name" value="TYROSINE-PROTEIN KINASE"/>
    <property type="match status" value="1"/>
</dbReference>
<keyword evidence="6" id="KW-0547">Nucleotide-binding</keyword>
<dbReference type="NCBIfam" id="TIGR01007">
    <property type="entry name" value="eps_fam"/>
    <property type="match status" value="1"/>
</dbReference>
<dbReference type="AlphaFoldDB" id="A0A2S7IEI7"/>
<evidence type="ECO:0000259" key="14">
    <source>
        <dbReference type="Pfam" id="PF02706"/>
    </source>
</evidence>
<keyword evidence="10 13" id="KW-0472">Membrane</keyword>
<keyword evidence="3" id="KW-1003">Cell membrane</keyword>
<protein>
    <submittedName>
        <fullName evidence="16">Capsular biosynthesis protein</fullName>
    </submittedName>
</protein>
<evidence type="ECO:0000259" key="15">
    <source>
        <dbReference type="Pfam" id="PF13807"/>
    </source>
</evidence>
<name>A0A2S7IEI7_9BACT</name>
<dbReference type="InterPro" id="IPR027417">
    <property type="entry name" value="P-loop_NTPase"/>
</dbReference>
<dbReference type="Proteomes" id="UP000239590">
    <property type="component" value="Unassembled WGS sequence"/>
</dbReference>
<evidence type="ECO:0000256" key="9">
    <source>
        <dbReference type="ARBA" id="ARBA00022989"/>
    </source>
</evidence>
<feature type="transmembrane region" description="Helical" evidence="13">
    <location>
        <begin position="489"/>
        <end position="508"/>
    </location>
</feature>
<dbReference type="InterPro" id="IPR032807">
    <property type="entry name" value="GNVR"/>
</dbReference>
<evidence type="ECO:0000256" key="2">
    <source>
        <dbReference type="ARBA" id="ARBA00008883"/>
    </source>
</evidence>
<dbReference type="SUPFAM" id="SSF52540">
    <property type="entry name" value="P-loop containing nucleoside triphosphate hydrolases"/>
    <property type="match status" value="1"/>
</dbReference>
<evidence type="ECO:0000313" key="17">
    <source>
        <dbReference type="Proteomes" id="UP000239590"/>
    </source>
</evidence>
<dbReference type="RefSeq" id="WP_104716248.1">
    <property type="nucleotide sequence ID" value="NZ_PTRA01000015.1"/>
</dbReference>
<gene>
    <name evidence="16" type="ORF">C5O19_25760</name>
</gene>
<dbReference type="GO" id="GO:0004713">
    <property type="term" value="F:protein tyrosine kinase activity"/>
    <property type="evidence" value="ECO:0007669"/>
    <property type="project" value="UniProtKB-KW"/>
</dbReference>
<evidence type="ECO:0000256" key="4">
    <source>
        <dbReference type="ARBA" id="ARBA00022679"/>
    </source>
</evidence>
<comment type="similarity">
    <text evidence="2">Belongs to the etk/wzc family.</text>
</comment>
<dbReference type="Pfam" id="PF02706">
    <property type="entry name" value="Wzz"/>
    <property type="match status" value="1"/>
</dbReference>
<dbReference type="InterPro" id="IPR050445">
    <property type="entry name" value="Bact_polysacc_biosynth/exp"/>
</dbReference>
<keyword evidence="9 13" id="KW-1133">Transmembrane helix</keyword>
<keyword evidence="8" id="KW-0067">ATP-binding</keyword>
<proteinExistence type="inferred from homology"/>
<keyword evidence="5 13" id="KW-0812">Transmembrane</keyword>
<evidence type="ECO:0000256" key="1">
    <source>
        <dbReference type="ARBA" id="ARBA00004651"/>
    </source>
</evidence>
<dbReference type="EMBL" id="PTRA01000015">
    <property type="protein sequence ID" value="PQA52721.1"/>
    <property type="molecule type" value="Genomic_DNA"/>
</dbReference>
<evidence type="ECO:0000256" key="12">
    <source>
        <dbReference type="ARBA" id="ARBA00053015"/>
    </source>
</evidence>
<dbReference type="InterPro" id="IPR005702">
    <property type="entry name" value="Wzc-like_C"/>
</dbReference>
<evidence type="ECO:0000256" key="8">
    <source>
        <dbReference type="ARBA" id="ARBA00022840"/>
    </source>
</evidence>
<feature type="domain" description="Polysaccharide chain length determinant N-terminal" evidence="14">
    <location>
        <begin position="22"/>
        <end position="109"/>
    </location>
</feature>
<comment type="caution">
    <text evidence="16">The sequence shown here is derived from an EMBL/GenBank/DDBJ whole genome shotgun (WGS) entry which is preliminary data.</text>
</comment>
<evidence type="ECO:0000256" key="11">
    <source>
        <dbReference type="ARBA" id="ARBA00023137"/>
    </source>
</evidence>
<evidence type="ECO:0000256" key="7">
    <source>
        <dbReference type="ARBA" id="ARBA00022777"/>
    </source>
</evidence>
<evidence type="ECO:0000256" key="6">
    <source>
        <dbReference type="ARBA" id="ARBA00022741"/>
    </source>
</evidence>
<comment type="catalytic activity">
    <reaction evidence="12">
        <text>L-tyrosyl-[protein] + ATP = O-phospho-L-tyrosyl-[protein] + ADP + H(+)</text>
        <dbReference type="Rhea" id="RHEA:10596"/>
        <dbReference type="Rhea" id="RHEA-COMP:10136"/>
        <dbReference type="Rhea" id="RHEA-COMP:20101"/>
        <dbReference type="ChEBI" id="CHEBI:15378"/>
        <dbReference type="ChEBI" id="CHEBI:30616"/>
        <dbReference type="ChEBI" id="CHEBI:46858"/>
        <dbReference type="ChEBI" id="CHEBI:61978"/>
        <dbReference type="ChEBI" id="CHEBI:456216"/>
    </reaction>
</comment>
<feature type="transmembrane region" description="Helical" evidence="13">
    <location>
        <begin position="34"/>
        <end position="54"/>
    </location>
</feature>
<dbReference type="PANTHER" id="PTHR32309:SF13">
    <property type="entry name" value="FERRIC ENTEROBACTIN TRANSPORT PROTEIN FEPE"/>
    <property type="match status" value="1"/>
</dbReference>
<dbReference type="Pfam" id="PF13807">
    <property type="entry name" value="GNVR"/>
    <property type="match status" value="1"/>
</dbReference>
<sequence length="770" mass="86686">MATNNPYSSYVPYQVVETDSTNIRAILMRYARNWPWFLVSVVVALGAGYAYLLYQQPIYRVQASLLIKDEKKGVDTGELMKQLDMFGQQKLVDNEIEILKSYTLMNKIVGDMNLEVKYFEPSKFGKREVYGNVPIKLMIEQAKPELYKEQLEISFPENNQVRLNGRTYPINQSVETPYGRLRFFASKPVLKEEEPLIAQAIPRSKAVEGYLKNLKTETTSKQSTVIQLTLEDAVPAKGEAILNRLIEEYNTAAVEDKNKTASNTLKFLDERLGLVSGELQNVEKNVAQYKTSQGITDLSAQAQSFLQTVQTNDAQLSQVNLQLGAIRDVERYINSRSSERTGAPSTLGLSDPVLLGLITKVSELELQREQLARTTSEQNPMLQTLESQIKSVKANIKENVETSKTMLRTSKDQLLATNRKMEGVIRGIPQKERSLIDISRQQAIKNDLYTFLLQKREETAVSFASTIADSRTVDMARSSNEPVKPVGKMIFALFGLIGLVIPVGAMTVKDAMNNRVMRRTDVEEMTNVPILGEVVKSKDADRLIMSPQNRSVISEQIRTIRTNLQFLKSASESQVLLFTSSISGEGKSFVSLNLGASLALVDRPTVILEMDLRKPKLREALGMANTVGISNYLIGEASLEECLHPIPGYENYFIMPSGPIPPNPSELLSNPRMEQMFAELRDKFTYVLVDSPPIGLVTDAQLIAPFTDSTMYMVRHDVTPKHYLKMIDTLYKEQRFQKLNIILNGVGEGEAYYYSYSYGYYGDDKKKLND</sequence>
<feature type="domain" description="Tyrosine-protein kinase G-rich" evidence="15">
    <location>
        <begin position="432"/>
        <end position="510"/>
    </location>
</feature>
<dbReference type="Gene3D" id="3.40.50.300">
    <property type="entry name" value="P-loop containing nucleotide triphosphate hydrolases"/>
    <property type="match status" value="1"/>
</dbReference>
<keyword evidence="11" id="KW-0829">Tyrosine-protein kinase</keyword>
<keyword evidence="17" id="KW-1185">Reference proteome</keyword>
<evidence type="ECO:0000256" key="3">
    <source>
        <dbReference type="ARBA" id="ARBA00022475"/>
    </source>
</evidence>
<dbReference type="GO" id="GO:0042802">
    <property type="term" value="F:identical protein binding"/>
    <property type="evidence" value="ECO:0007669"/>
    <property type="project" value="UniProtKB-ARBA"/>
</dbReference>
<evidence type="ECO:0000313" key="16">
    <source>
        <dbReference type="EMBL" id="PQA52721.1"/>
    </source>
</evidence>
<accession>A0A2S7IEI7</accession>
<keyword evidence="4" id="KW-0808">Transferase</keyword>
<reference evidence="17" key="1">
    <citation type="submission" date="2018-02" db="EMBL/GenBank/DDBJ databases">
        <title>Genome sequencing of Solimonas sp. HR-BB.</title>
        <authorList>
            <person name="Lee Y."/>
            <person name="Jeon C.O."/>
        </authorList>
    </citation>
    <scope>NUCLEOTIDE SEQUENCE [LARGE SCALE GENOMIC DNA]</scope>
    <source>
        <strain evidence="17">HR-U</strain>
    </source>
</reference>
<organism evidence="16 17">
    <name type="scientific">Siphonobacter curvatus</name>
    <dbReference type="NCBI Taxonomy" id="2094562"/>
    <lineage>
        <taxon>Bacteria</taxon>
        <taxon>Pseudomonadati</taxon>
        <taxon>Bacteroidota</taxon>
        <taxon>Cytophagia</taxon>
        <taxon>Cytophagales</taxon>
        <taxon>Cytophagaceae</taxon>
        <taxon>Siphonobacter</taxon>
    </lineage>
</organism>
<comment type="subcellular location">
    <subcellularLocation>
        <location evidence="1">Cell membrane</location>
        <topology evidence="1">Multi-pass membrane protein</topology>
    </subcellularLocation>
</comment>
<evidence type="ECO:0000256" key="10">
    <source>
        <dbReference type="ARBA" id="ARBA00023136"/>
    </source>
</evidence>
<keyword evidence="7" id="KW-0418">Kinase</keyword>